<dbReference type="InterPro" id="IPR051315">
    <property type="entry name" value="Bact_Chemotaxis_CheA"/>
</dbReference>
<feature type="domain" description="HPt" evidence="14">
    <location>
        <begin position="658"/>
        <end position="762"/>
    </location>
</feature>
<dbReference type="Gene3D" id="2.30.30.40">
    <property type="entry name" value="SH3 Domains"/>
    <property type="match status" value="1"/>
</dbReference>
<dbReference type="Pfam" id="PF00072">
    <property type="entry name" value="Response_reg"/>
    <property type="match status" value="1"/>
</dbReference>
<feature type="modified residue" description="Phosphohistidine" evidence="7">
    <location>
        <position position="1595"/>
    </location>
</feature>
<evidence type="ECO:0000256" key="5">
    <source>
        <dbReference type="ARBA" id="ARBA00022777"/>
    </source>
</evidence>
<dbReference type="PROSITE" id="PS50851">
    <property type="entry name" value="CHEW"/>
    <property type="match status" value="1"/>
</dbReference>
<dbReference type="SMART" id="SM00260">
    <property type="entry name" value="CheW"/>
    <property type="match status" value="1"/>
</dbReference>
<dbReference type="InterPro" id="IPR001789">
    <property type="entry name" value="Sig_transdc_resp-reg_receiver"/>
</dbReference>
<keyword evidence="16" id="KW-1185">Reference proteome</keyword>
<dbReference type="PROSITE" id="PS50894">
    <property type="entry name" value="HPT"/>
    <property type="match status" value="5"/>
</dbReference>
<dbReference type="Gene3D" id="3.30.565.10">
    <property type="entry name" value="Histidine kinase-like ATPase, C-terminal domain"/>
    <property type="match status" value="1"/>
</dbReference>
<dbReference type="InterPro" id="IPR005467">
    <property type="entry name" value="His_kinase_dom"/>
</dbReference>
<feature type="domain" description="HPt" evidence="14">
    <location>
        <begin position="861"/>
        <end position="965"/>
    </location>
</feature>
<dbReference type="Pfam" id="PF01584">
    <property type="entry name" value="CheW"/>
    <property type="match status" value="1"/>
</dbReference>
<keyword evidence="6" id="KW-0902">Two-component regulatory system</keyword>
<evidence type="ECO:0000256" key="2">
    <source>
        <dbReference type="ARBA" id="ARBA00012438"/>
    </source>
</evidence>
<protein>
    <recommendedName>
        <fullName evidence="2">histidine kinase</fullName>
        <ecNumber evidence="2">2.7.13.3</ecNumber>
    </recommendedName>
</protein>
<evidence type="ECO:0000256" key="6">
    <source>
        <dbReference type="ARBA" id="ARBA00023012"/>
    </source>
</evidence>
<feature type="domain" description="CheW-like" evidence="13">
    <location>
        <begin position="2056"/>
        <end position="2198"/>
    </location>
</feature>
<comment type="caution">
    <text evidence="15">The sequence shown here is derived from an EMBL/GenBank/DDBJ whole genome shotgun (WGS) entry which is preliminary data.</text>
</comment>
<comment type="catalytic activity">
    <reaction evidence="1">
        <text>ATP + protein L-histidine = ADP + protein N-phospho-L-histidine.</text>
        <dbReference type="EC" id="2.7.13.3"/>
    </reaction>
</comment>
<keyword evidence="3 8" id="KW-0597">Phosphoprotein</keyword>
<evidence type="ECO:0000256" key="8">
    <source>
        <dbReference type="PROSITE-ProRule" id="PRU00169"/>
    </source>
</evidence>
<sequence length="2343" mass="260636">MKNQPNEMVTLEWLLPLFDQQLSLVSEDWQLDTYPDFKRIGRDYHEISGALIMANLPQLATLATKLSLLAYSKSDGTLLTAQYFRVGRFAHQLLQYELTQYVHTGSYRSALIDRTVDKLIHLLPQQDVATDNNLSLKDTLADDDHNFSTQTIDVVIPNATKTSGSFLSPLLPEQYKQLLLVWRQQVQQLLAINNNDATVLLSLKKVSHYLWQAVSLQHTNNADAQQRLWFLTELWLSNLADNSLPLPAIYAQLLSQLDEVLDSRYQQTIDVSKQPNNSSSSSIDSNLIAAKKNENKQIAHEDIEGLIADIYIQISGLENIDQQTHGLLSHLSKSTESTLRFLPRILVELESIILGLNNPQAVIAPLQQLQRQLECRGWSRYEAQVTQILLDIDNNMISESSFAEVSEQIERQLEELYSAIYNTEQSIHIKIGDKASFVTLAASDDTAIDENALDPTTFTNDNLRQLRIAVEDLKHNFNDYVYQQQTYLLPTATAFDEIGNAFEEMGLTSVQTVSDKLAKVFAKLETHKVKNISWNLTQSLAESVTALELLLDYLAQQVFDRSLLQQANEHIEQAQRLVDALIAAPDEVVPAFIANEPMLSDVVRYDDSGEIVPTDEALNKNVLDDDAGVQVSAAKKVDAISRDSKELQAARTQVKPDNFDIDEEIRDIFIEEADDVLTDLKDFLPIWQQDIQDLSPLTEVRRGFHTLKGSGRMVGAFTVGEMAWAIENLLNRVLDKTLAVTEDVVTLVTQTTAHLSALVADFAALQEPSIDPAITILQSNNLLAGKSLLAGLDTSEIQVAPTDAQNMVGQYNAAVTNSTSKSQDAILDSAAQTNNAQTNKPSIPVALEPFIQQAQQLPVDAQDSDPEIKEIFIEEAEEVLDEITPKYEQWRLVPSDLTGLKEIRRGFHTLKGSGRMVGAYYTGELAWSIEDMLNRILDHTIIVSADIVQLVADVLATYPDLVKIFASNSEGHDADYPAVVPLWVACANAYSKKQGDKFSYVSLRKVWSSGNENSLDNQNNIGMYDSKFTDDNDKKHGDDSSDNMLETIHSINEMMADAPVVITPQSAEEQTFYKIFVEEAHSLLQDINKFVKAHDGAEHIEVTDEIVRAFHTLRAASGSSALISISEISATIEHSLEQLQNNDTPMSDHHLQALAQSVRLIEGYLDAYQQSLEQDLTDEGLHNEEDLMSLQKILNESNAAHTLADNKLSVAKLLETDVDTLLNAEWELGEALNDGRIEHVQNYVQKQVEQINQLAGQTKESSKFTSLLAALNSAYSYLNSNIEAAYDAKIQTVLFAGHRQLVGLFDALAGSMSLKVDQQVLDDLSAIGTADIGSSSNVSDDNLIVYQETEEAEGDESTTVKSIQAKILQLEAIDTDIELLEIFLEEAQELDSAIAQSFSKWRADSGNMAALKVLQRHLHTIKGGARMAGIRSIGDLTHEAESIYEAFVEQRLYPTAQWLTIMQMVQDTLSLQIDYVVRYQEAFFADDLIGQLQEFERSAQLPRVITLVLPALQNHNNDSNETQDSHQESEQASDTASLDSIIAESWTDGLPDPDILEVFLEEADEIVVSSNKYLQLFLGNVSDVAALQALQRDLHTIKGGARMVAANGIADLAHEMETVYEELAILRKPATKMISQLLTDCHDWLADAVFILKQQVNPSTPNALILALKQFSKNPDDLKHIPNETLQAQRSTILAAKMLQQSGRVVENLKEMPSMAGSFAEQEQSTSSNEMIRISGGLVEHMINLSGESAINRARIDMGISSLTNSIEEMGTTVQRLADQLRRMEIELEAQILSQIDDDELVNNEDFDPLEMDQYSSLNQLSKSLTESASDLIEINSTMLEKTRDSEGLLLQLSRTQTELQDGLMNSRMVPFTRVTPRLERIVRQTANELNKSVELTIINADDEMDRTILERITSPLEHMLRNAVDHGIENVQTRLTAGKNRSGHITLEVLREGSEVVINLSDDGRGINVEAVRNKAIAQGLIDASDNSLTDLDIIQYIFNAGLTTTQQVTQISGRGVGMDVVISEIRQLGGMVTVTSEEGKGSRFTIRLPLTVAVSDALVVRAADRYYAIPLVQIERVIRVNPERLYDYYASGATTLHVEDEDYRVRYLNEILSGSKLNELMVSTNTSLPLIVIKNRAGQKMALQVDQIAGSRIEVVLKPLGRQLSHLAGISAATIMGDGSVMLILDLIALMRNASTQTMVQIPKPERSGVETQVTVLVVDDSVTVRKVTSRLLERQGINVALAKDGVDAIEILQETIPDLILLDIEMPRMDGFEVATQVRFDKRLRDIPIIMITSRTGEKHRERALDIGVNDYMGKPFQETELLNRMQMLLGQKISLSHDG</sequence>
<keyword evidence="5" id="KW-0418">Kinase</keyword>
<dbReference type="Proteomes" id="UP001461960">
    <property type="component" value="Unassembled WGS sequence"/>
</dbReference>
<evidence type="ECO:0000259" key="11">
    <source>
        <dbReference type="PROSITE" id="PS50109"/>
    </source>
</evidence>
<feature type="domain" description="Histidine kinase" evidence="11">
    <location>
        <begin position="1801"/>
        <end position="2054"/>
    </location>
</feature>
<dbReference type="InterPro" id="IPR003594">
    <property type="entry name" value="HATPase_dom"/>
</dbReference>
<feature type="modified residue" description="Phosphohistidine" evidence="7">
    <location>
        <position position="908"/>
    </location>
</feature>
<feature type="modified residue" description="Phosphohistidine" evidence="7">
    <location>
        <position position="1419"/>
    </location>
</feature>
<dbReference type="InterPro" id="IPR004105">
    <property type="entry name" value="CheA-like_dim"/>
</dbReference>
<dbReference type="SMART" id="SM00387">
    <property type="entry name" value="HATPase_c"/>
    <property type="match status" value="1"/>
</dbReference>
<dbReference type="PROSITE" id="PS50109">
    <property type="entry name" value="HIS_KIN"/>
    <property type="match status" value="1"/>
</dbReference>
<dbReference type="InterPro" id="IPR036890">
    <property type="entry name" value="HATPase_C_sf"/>
</dbReference>
<name>A0ABU9X5P6_9GAMM</name>
<feature type="domain" description="HPt" evidence="14">
    <location>
        <begin position="1372"/>
        <end position="1479"/>
    </location>
</feature>
<evidence type="ECO:0000256" key="1">
    <source>
        <dbReference type="ARBA" id="ARBA00000085"/>
    </source>
</evidence>
<feature type="modified residue" description="4-aspartylphosphate" evidence="8">
    <location>
        <position position="2266"/>
    </location>
</feature>
<feature type="modified residue" description="Phosphohistidine" evidence="7">
    <location>
        <position position="705"/>
    </location>
</feature>
<evidence type="ECO:0000256" key="10">
    <source>
        <dbReference type="SAM" id="MobiDB-lite"/>
    </source>
</evidence>
<dbReference type="PANTHER" id="PTHR43395:SF8">
    <property type="entry name" value="HISTIDINE KINASE"/>
    <property type="match status" value="1"/>
</dbReference>
<dbReference type="Pfam" id="PF01627">
    <property type="entry name" value="Hpt"/>
    <property type="match status" value="5"/>
</dbReference>
<evidence type="ECO:0000259" key="12">
    <source>
        <dbReference type="PROSITE" id="PS50110"/>
    </source>
</evidence>
<feature type="region of interest" description="Disordered" evidence="10">
    <location>
        <begin position="1515"/>
        <end position="1534"/>
    </location>
</feature>
<dbReference type="RefSeq" id="WP_299217796.1">
    <property type="nucleotide sequence ID" value="NZ_JBDGHN010000002.1"/>
</dbReference>
<evidence type="ECO:0000313" key="15">
    <source>
        <dbReference type="EMBL" id="MEN2750106.1"/>
    </source>
</evidence>
<keyword evidence="4" id="KW-0808">Transferase</keyword>
<dbReference type="SMART" id="SM00073">
    <property type="entry name" value="HPT"/>
    <property type="match status" value="5"/>
</dbReference>
<evidence type="ECO:0000256" key="7">
    <source>
        <dbReference type="PROSITE-ProRule" id="PRU00110"/>
    </source>
</evidence>
<feature type="domain" description="Response regulatory" evidence="12">
    <location>
        <begin position="2217"/>
        <end position="2333"/>
    </location>
</feature>
<feature type="region of interest" description="Disordered" evidence="10">
    <location>
        <begin position="1018"/>
        <end position="1042"/>
    </location>
</feature>
<dbReference type="InterPro" id="IPR004358">
    <property type="entry name" value="Sig_transdc_His_kin-like_C"/>
</dbReference>
<dbReference type="CDD" id="cd00088">
    <property type="entry name" value="HPT"/>
    <property type="match status" value="4"/>
</dbReference>
<dbReference type="SUPFAM" id="SSF50341">
    <property type="entry name" value="CheW-like"/>
    <property type="match status" value="1"/>
</dbReference>
<dbReference type="SUPFAM" id="SSF55874">
    <property type="entry name" value="ATPase domain of HSP90 chaperone/DNA topoisomerase II/histidine kinase"/>
    <property type="match status" value="1"/>
</dbReference>
<evidence type="ECO:0000256" key="3">
    <source>
        <dbReference type="ARBA" id="ARBA00022553"/>
    </source>
</evidence>
<feature type="modified residue" description="Phosphohistidine" evidence="7">
    <location>
        <position position="1111"/>
    </location>
</feature>
<dbReference type="SUPFAM" id="SSF47226">
    <property type="entry name" value="Histidine-containing phosphotransfer domain, HPT domain"/>
    <property type="match status" value="5"/>
</dbReference>
<evidence type="ECO:0000259" key="14">
    <source>
        <dbReference type="PROSITE" id="PS50894"/>
    </source>
</evidence>
<dbReference type="SMART" id="SM00448">
    <property type="entry name" value="REC"/>
    <property type="match status" value="1"/>
</dbReference>
<dbReference type="Gene3D" id="1.20.120.160">
    <property type="entry name" value="HPT domain"/>
    <property type="match status" value="5"/>
</dbReference>
<dbReference type="EC" id="2.7.13.3" evidence="2"/>
<dbReference type="EMBL" id="JBDGHN010000002">
    <property type="protein sequence ID" value="MEN2750106.1"/>
    <property type="molecule type" value="Genomic_DNA"/>
</dbReference>
<accession>A0ABU9X5P6</accession>
<keyword evidence="9" id="KW-0175">Coiled coil</keyword>
<feature type="coiled-coil region" evidence="9">
    <location>
        <begin position="1767"/>
        <end position="1794"/>
    </location>
</feature>
<dbReference type="Gene3D" id="3.40.50.2300">
    <property type="match status" value="1"/>
</dbReference>
<dbReference type="Pfam" id="PF02518">
    <property type="entry name" value="HATPase_c"/>
    <property type="match status" value="1"/>
</dbReference>
<dbReference type="SUPFAM" id="SSF52172">
    <property type="entry name" value="CheY-like"/>
    <property type="match status" value="1"/>
</dbReference>
<organism evidence="15 16">
    <name type="scientific">Psychrobacter saeujeotis</name>
    <dbReference type="NCBI Taxonomy" id="3143436"/>
    <lineage>
        <taxon>Bacteria</taxon>
        <taxon>Pseudomonadati</taxon>
        <taxon>Pseudomonadota</taxon>
        <taxon>Gammaproteobacteria</taxon>
        <taxon>Moraxellales</taxon>
        <taxon>Moraxellaceae</taxon>
        <taxon>Psychrobacter</taxon>
    </lineage>
</organism>
<reference evidence="15 16" key="1">
    <citation type="submission" date="2024-05" db="EMBL/GenBank/DDBJ databases">
        <authorList>
            <person name="Kim H.-Y."/>
            <person name="Kim E."/>
            <person name="Cai Y."/>
            <person name="Yang S.-M."/>
            <person name="Lee W."/>
        </authorList>
    </citation>
    <scope>NUCLEOTIDE SEQUENCE [LARGE SCALE GENOMIC DNA]</scope>
    <source>
        <strain evidence="15 16">FBL11</strain>
    </source>
</reference>
<dbReference type="PROSITE" id="PS50110">
    <property type="entry name" value="RESPONSE_REGULATORY"/>
    <property type="match status" value="1"/>
</dbReference>
<dbReference type="InterPro" id="IPR036061">
    <property type="entry name" value="CheW-like_dom_sf"/>
</dbReference>
<evidence type="ECO:0000259" key="13">
    <source>
        <dbReference type="PROSITE" id="PS50851"/>
    </source>
</evidence>
<feature type="domain" description="HPt" evidence="14">
    <location>
        <begin position="1065"/>
        <end position="1168"/>
    </location>
</feature>
<dbReference type="SMART" id="SM01231">
    <property type="entry name" value="H-kinase_dim"/>
    <property type="match status" value="1"/>
</dbReference>
<evidence type="ECO:0000256" key="4">
    <source>
        <dbReference type="ARBA" id="ARBA00022679"/>
    </source>
</evidence>
<dbReference type="InterPro" id="IPR008207">
    <property type="entry name" value="Sig_transdc_His_kin_Hpt_dom"/>
</dbReference>
<dbReference type="InterPro" id="IPR002545">
    <property type="entry name" value="CheW-lke_dom"/>
</dbReference>
<proteinExistence type="predicted"/>
<dbReference type="PRINTS" id="PR00344">
    <property type="entry name" value="BCTRLSENSOR"/>
</dbReference>
<dbReference type="InterPro" id="IPR036641">
    <property type="entry name" value="HPT_dom_sf"/>
</dbReference>
<feature type="compositionally biased region" description="Basic and acidic residues" evidence="10">
    <location>
        <begin position="1027"/>
        <end position="1039"/>
    </location>
</feature>
<feature type="domain" description="HPt" evidence="14">
    <location>
        <begin position="1548"/>
        <end position="1655"/>
    </location>
</feature>
<dbReference type="InterPro" id="IPR011006">
    <property type="entry name" value="CheY-like_superfamily"/>
</dbReference>
<gene>
    <name evidence="15" type="ORF">AAIR29_00525</name>
</gene>
<evidence type="ECO:0000313" key="16">
    <source>
        <dbReference type="Proteomes" id="UP001461960"/>
    </source>
</evidence>
<dbReference type="CDD" id="cd17546">
    <property type="entry name" value="REC_hyHK_CKI1_RcsC-like"/>
    <property type="match status" value="1"/>
</dbReference>
<dbReference type="PANTHER" id="PTHR43395">
    <property type="entry name" value="SENSOR HISTIDINE KINASE CHEA"/>
    <property type="match status" value="1"/>
</dbReference>
<evidence type="ECO:0000256" key="9">
    <source>
        <dbReference type="SAM" id="Coils"/>
    </source>
</evidence>